<dbReference type="PANTHER" id="PTHR42928:SF5">
    <property type="entry name" value="BLR1237 PROTEIN"/>
    <property type="match status" value="1"/>
</dbReference>
<dbReference type="InterPro" id="IPR005064">
    <property type="entry name" value="BUG"/>
</dbReference>
<dbReference type="SUPFAM" id="SSF53850">
    <property type="entry name" value="Periplasmic binding protein-like II"/>
    <property type="match status" value="1"/>
</dbReference>
<dbReference type="RefSeq" id="WP_106683645.1">
    <property type="nucleotide sequence ID" value="NZ_CP027667.1"/>
</dbReference>
<sequence>MTTPRLPQRRRLLAAGAALCLAATVPTGALADTPAFPSKPITLILPFPAGGPTDAQMRALAIAAGKELGQSVVVMNQPGAGGTLGPATMSRTAAPDGHTIAIAANTLYRLPLLQKVNYDPLKDFTYIINLTGYTMGIAVRADAPWKTLDDLIKDARSRPGQISYGSTGVGSSGHIAMERLARATGTSFNYIPYKGGAEEAAALLGGHIDFISNAGWGAQVDAGKERLLAVYSDKRLKRRPDVPTLKELGHDLVITSPIGVVGPANMPPAVVARLHDALRKAMQDPTYQRLVEQWDQEHQYMSSEQYRGYAAEQMPKEKAFLDQLGLKLQ</sequence>
<accession>A0A2R3QBQ9</accession>
<evidence type="ECO:0000256" key="2">
    <source>
        <dbReference type="SAM" id="SignalP"/>
    </source>
</evidence>
<feature type="chain" id="PRO_5015327123" description="Tripartite tricarboxylate transporter substrate binding protein" evidence="2">
    <location>
        <begin position="32"/>
        <end position="329"/>
    </location>
</feature>
<dbReference type="Proteomes" id="UP000237925">
    <property type="component" value="Chromosome"/>
</dbReference>
<proteinExistence type="inferred from homology"/>
<comment type="similarity">
    <text evidence="1">Belongs to the UPF0065 (bug) family.</text>
</comment>
<organism evidence="3 4">
    <name type="scientific">Melaminivora suipulveris</name>
    <dbReference type="NCBI Taxonomy" id="2109913"/>
    <lineage>
        <taxon>Bacteria</taxon>
        <taxon>Pseudomonadati</taxon>
        <taxon>Pseudomonadota</taxon>
        <taxon>Betaproteobacteria</taxon>
        <taxon>Burkholderiales</taxon>
        <taxon>Comamonadaceae</taxon>
        <taxon>Melaminivora</taxon>
    </lineage>
</organism>
<dbReference type="OrthoDB" id="8678477at2"/>
<reference evidence="3 4" key="1">
    <citation type="submission" date="2018-03" db="EMBL/GenBank/DDBJ databases">
        <title>Genome sequencing of Melaminivora sp.</title>
        <authorList>
            <person name="Kim S.-J."/>
            <person name="Heo J."/>
            <person name="Ahn J.-H."/>
            <person name="Kwon S.-W."/>
        </authorList>
    </citation>
    <scope>NUCLEOTIDE SEQUENCE [LARGE SCALE GENOMIC DNA]</scope>
    <source>
        <strain evidence="3 4">SC2-9</strain>
    </source>
</reference>
<dbReference type="Gene3D" id="3.40.190.150">
    <property type="entry name" value="Bordetella uptake gene, domain 1"/>
    <property type="match status" value="1"/>
</dbReference>
<gene>
    <name evidence="3" type="ORF">C6568_08020</name>
</gene>
<feature type="signal peptide" evidence="2">
    <location>
        <begin position="1"/>
        <end position="31"/>
    </location>
</feature>
<dbReference type="PIRSF" id="PIRSF017082">
    <property type="entry name" value="YflP"/>
    <property type="match status" value="1"/>
</dbReference>
<dbReference type="Pfam" id="PF03401">
    <property type="entry name" value="TctC"/>
    <property type="match status" value="1"/>
</dbReference>
<dbReference type="Gene3D" id="3.40.190.10">
    <property type="entry name" value="Periplasmic binding protein-like II"/>
    <property type="match status" value="1"/>
</dbReference>
<keyword evidence="2" id="KW-0732">Signal</keyword>
<dbReference type="AlphaFoldDB" id="A0A2R3QBQ9"/>
<evidence type="ECO:0000313" key="3">
    <source>
        <dbReference type="EMBL" id="AVO49212.1"/>
    </source>
</evidence>
<evidence type="ECO:0008006" key="5">
    <source>
        <dbReference type="Google" id="ProtNLM"/>
    </source>
</evidence>
<keyword evidence="4" id="KW-1185">Reference proteome</keyword>
<dbReference type="PROSITE" id="PS51318">
    <property type="entry name" value="TAT"/>
    <property type="match status" value="1"/>
</dbReference>
<protein>
    <recommendedName>
        <fullName evidence="5">Tripartite tricarboxylate transporter substrate binding protein</fullName>
    </recommendedName>
</protein>
<dbReference type="PANTHER" id="PTHR42928">
    <property type="entry name" value="TRICARBOXYLATE-BINDING PROTEIN"/>
    <property type="match status" value="1"/>
</dbReference>
<dbReference type="InterPro" id="IPR006311">
    <property type="entry name" value="TAT_signal"/>
</dbReference>
<evidence type="ECO:0000313" key="4">
    <source>
        <dbReference type="Proteomes" id="UP000237925"/>
    </source>
</evidence>
<evidence type="ECO:0000256" key="1">
    <source>
        <dbReference type="ARBA" id="ARBA00006987"/>
    </source>
</evidence>
<dbReference type="InterPro" id="IPR042100">
    <property type="entry name" value="Bug_dom1"/>
</dbReference>
<dbReference type="KEGG" id="mela:C6568_08020"/>
<dbReference type="CDD" id="cd07012">
    <property type="entry name" value="PBP2_Bug_TTT"/>
    <property type="match status" value="1"/>
</dbReference>
<dbReference type="EMBL" id="CP027667">
    <property type="protein sequence ID" value="AVO49212.1"/>
    <property type="molecule type" value="Genomic_DNA"/>
</dbReference>
<name>A0A2R3QBQ9_9BURK</name>